<reference evidence="1" key="1">
    <citation type="submission" date="2021-06" db="EMBL/GenBank/DDBJ databases">
        <authorList>
            <person name="Hodson N. C."/>
            <person name="Mongue J. A."/>
            <person name="Jaron S. K."/>
        </authorList>
    </citation>
    <scope>NUCLEOTIDE SEQUENCE</scope>
</reference>
<organism evidence="1 2">
    <name type="scientific">Allacma fusca</name>
    <dbReference type="NCBI Taxonomy" id="39272"/>
    <lineage>
        <taxon>Eukaryota</taxon>
        <taxon>Metazoa</taxon>
        <taxon>Ecdysozoa</taxon>
        <taxon>Arthropoda</taxon>
        <taxon>Hexapoda</taxon>
        <taxon>Collembola</taxon>
        <taxon>Symphypleona</taxon>
        <taxon>Sminthuridae</taxon>
        <taxon>Allacma</taxon>
    </lineage>
</organism>
<dbReference type="AlphaFoldDB" id="A0A8J2LYY0"/>
<proteinExistence type="predicted"/>
<comment type="caution">
    <text evidence="1">The sequence shown here is derived from an EMBL/GenBank/DDBJ whole genome shotgun (WGS) entry which is preliminary data.</text>
</comment>
<accession>A0A8J2LYY0</accession>
<name>A0A8J2LYY0_9HEXA</name>
<dbReference type="Proteomes" id="UP000708208">
    <property type="component" value="Unassembled WGS sequence"/>
</dbReference>
<gene>
    <name evidence="1" type="ORF">AFUS01_LOCUS40983</name>
</gene>
<evidence type="ECO:0000313" key="2">
    <source>
        <dbReference type="Proteomes" id="UP000708208"/>
    </source>
</evidence>
<evidence type="ECO:0000313" key="1">
    <source>
        <dbReference type="EMBL" id="CAG7831230.1"/>
    </source>
</evidence>
<dbReference type="EMBL" id="CAJVCH010559489">
    <property type="protein sequence ID" value="CAG7831230.1"/>
    <property type="molecule type" value="Genomic_DNA"/>
</dbReference>
<keyword evidence="2" id="KW-1185">Reference proteome</keyword>
<sequence>MPHIITVIAYPRDCGIWKMRLSGLTDHQYCLLRNVNPMLKRKSYGTFLTAKWRSQGAGHGRYIPMPFITPMLNILEDWGYSLHSAKQSIVHTRATGYVVRALLEKYFVDVLKLSKLFWAYVENLQKSECMRSLTLRKIR</sequence>
<protein>
    <submittedName>
        <fullName evidence="1">Uncharacterized protein</fullName>
    </submittedName>
</protein>